<keyword evidence="7" id="KW-1185">Reference proteome</keyword>
<dbReference type="Gene3D" id="2.60.40.150">
    <property type="entry name" value="C2 domain"/>
    <property type="match status" value="1"/>
</dbReference>
<evidence type="ECO:0000256" key="2">
    <source>
        <dbReference type="SAM" id="Phobius"/>
    </source>
</evidence>
<feature type="region of interest" description="Disordered" evidence="1">
    <location>
        <begin position="82"/>
        <end position="102"/>
    </location>
</feature>
<dbReference type="SMART" id="SM00239">
    <property type="entry name" value="C2"/>
    <property type="match status" value="1"/>
</dbReference>
<dbReference type="GO" id="GO:0005739">
    <property type="term" value="C:mitochondrion"/>
    <property type="evidence" value="ECO:0007669"/>
    <property type="project" value="InterPro"/>
</dbReference>
<organism evidence="6 7">
    <name type="scientific">Talaromyces pinophilus</name>
    <name type="common">Penicillium pinophilum</name>
    <dbReference type="NCBI Taxonomy" id="128442"/>
    <lineage>
        <taxon>Eukaryota</taxon>
        <taxon>Fungi</taxon>
        <taxon>Dikarya</taxon>
        <taxon>Ascomycota</taxon>
        <taxon>Pezizomycotina</taxon>
        <taxon>Eurotiomycetes</taxon>
        <taxon>Eurotiomycetidae</taxon>
        <taxon>Eurotiales</taxon>
        <taxon>Trichocomaceae</taxon>
        <taxon>Talaromyces</taxon>
        <taxon>Talaromyces sect. Talaromyces</taxon>
    </lineage>
</organism>
<dbReference type="PANTHER" id="PTHR47263:SF1">
    <property type="entry name" value="C2 DOMAIN PROTEIN (AFU_ORTHOLOGUE AFUA_7G02350)"/>
    <property type="match status" value="1"/>
</dbReference>
<dbReference type="Pfam" id="PF06292">
    <property type="entry name" value="MUN"/>
    <property type="match status" value="1"/>
</dbReference>
<evidence type="ECO:0000313" key="7">
    <source>
        <dbReference type="Proteomes" id="UP000053095"/>
    </source>
</evidence>
<evidence type="ECO:0000256" key="1">
    <source>
        <dbReference type="SAM" id="MobiDB-lite"/>
    </source>
</evidence>
<keyword evidence="2" id="KW-1133">Transmembrane helix</keyword>
<dbReference type="InterPro" id="IPR008699">
    <property type="entry name" value="NDUFB8"/>
</dbReference>
<accession>A0A0B8N2U1</accession>
<dbReference type="SUPFAM" id="SSF49562">
    <property type="entry name" value="C2 domain (Calcium/lipid-binding domain, CaLB)"/>
    <property type="match status" value="1"/>
</dbReference>
<feature type="domain" description="MHD1" evidence="4">
    <location>
        <begin position="908"/>
        <end position="1034"/>
    </location>
</feature>
<reference evidence="7" key="1">
    <citation type="journal article" date="2015" name="Genome Announc.">
        <title>Draft genome sequence of Talaromyces cellulolyticus strain Y-94, a source of lignocellulosic biomass-degrading enzymes.</title>
        <authorList>
            <person name="Fujii T."/>
            <person name="Koike H."/>
            <person name="Sawayama S."/>
            <person name="Yano S."/>
            <person name="Inoue H."/>
        </authorList>
    </citation>
    <scope>NUCLEOTIDE SEQUENCE [LARGE SCALE GENOMIC DNA]</scope>
    <source>
        <strain evidence="7">Y-94</strain>
    </source>
</reference>
<name>A0A0B8N2U1_TALPI</name>
<evidence type="ECO:0000259" key="4">
    <source>
        <dbReference type="PROSITE" id="PS51258"/>
    </source>
</evidence>
<feature type="domain" description="MHD2" evidence="5">
    <location>
        <begin position="1325"/>
        <end position="1447"/>
    </location>
</feature>
<proteinExistence type="predicted"/>
<evidence type="ECO:0000259" key="3">
    <source>
        <dbReference type="PROSITE" id="PS50004"/>
    </source>
</evidence>
<keyword evidence="2" id="KW-0472">Membrane</keyword>
<sequence>MPEAASSTKPAWDDLPTSISISLSTPSPSCLPTCPLVLPIDLGGTMLSRRLVTGRLAQTASSYAHPRATFSQFRALRAQAEDDDPHLNGNYPNPPAVKRQFRDPNADWWDKQERRNFGEPVHEDNDILGVFSPEQYTHVTSNKALLSIGTFVVGFLGLCGLVSSYYPDKPSSPRTFPNNGLEKELGGPGAVRARKAGEETCCPPDIKDYITNPLDHMSTASNRPSGINRKLTDLQNEARHSHSRSLSNTRRRLLSSADAYSYALRVAFLSHLLQPRARRTQTVTQAATHTRRSSSSFQDLLGDFVRLRDTKSTRFPHGFIAELEKRLTGILMGKERRKEYQDHVVIRSFAVFLNALKDPSFKRRMEADRRVEDLVLIFFSNATKELGKGKDHSDDSWSLMVDRHVALFVRLITLILKEHDWAKDRPELTSRLAVLESKLLSHDQDLTETNGSSKTIETLAPISYDVKDMPLVQLVARIFGISTFQAQDDINRNKNEWTGKAALQDLKNYQAHLTLKTGKTLSRDDFPDDESYEIWKRGEGPDLSQMMLAIVQSNPELAKSSTNGASLPQFISQDSVNSTFSELSSPTSNRSNRISYVIDQPIDLSSLSLVDGAEPDHVYTFIPSDPRSLYRAILSRALMYDLQDQKLEATEATSDVPSLKLLSKQSTELLNEICLRWRIPASSRVVLFLDVIREKFVDQQIDIKTVDAAFTFIKQVPTQEGKKRNSLLASVVFERNRWILPDISLMRDLLSALQEALLRELYDVMMHCYDAKPHPIGPVMYILDNHVRLDPQFEDTPDKLEGFSKYVEEGLTEKAKECYQRLLDEAIPADHMQWEAYNVAQLGESIMQLAKKIKKRYKNNPVIMGVNPLNILLNCILPMYANDAHEIVLRLLEREKEQGSEIPVQDGFDLYKVLSEVRRLHMESLPGVPFSVPVEKLLSNFVWRWIQGTDAKFMEWVEQAAKQDTFNVRSDDPNDLPPDDKRHSVSAIDIFRSFNQVVDDMKNLQWEDVLQYAKFMTALSKSIGRAIARYCELLEQDFTREMDRLSPDQEASLVQSRQEKFMQMAKDAWANKEKMEPFQFLPESLVKLNNIEYAVAQLDKLEKEINVDYCADVIAKNTPPITQQKIRKATTYVFTVKIVEGEDLKACDINGWSDPYVVLTDEYQKRIAKTHIVYRNLNPRWDDSVDITTKGPLNIIATVWDWDAVGDHDYVGRTSLKLDPAHFSDFLPREFWLDLDTQGRVLIRVSMEGERDDIQFYFGKCFRTLKRTEKEMTRKITEKLSAYISHSLSRRALKAMLNRGLTISSFLSRNRTGNTSTMPTQDEIEAALDPLFTYFNDNFEIMNKTLTSEAMKMVMARLWKEVLVTIEGLLVPPLSDKPSHQRPLTQQEVDIVSKWLGLLLTFFQVPDEVTGEANGVSLDILKSPKYHEIQSMIFFYFESTDTLIRTSERMASANAARQQNNKNKMLTPNGPGSIGGPGGMLGVPVRRAKSVMFVRNMGTMRKAKAEKWREAQADPNDDMILRILRMRPEAAGYLRDRSRQKERLAAAAAADAIVKQSLVASSGGRMAGTLGGGRW</sequence>
<feature type="domain" description="C2" evidence="3">
    <location>
        <begin position="1115"/>
        <end position="1233"/>
    </location>
</feature>
<dbReference type="InterPro" id="IPR052811">
    <property type="entry name" value="Glucose_resp_signaling"/>
</dbReference>
<dbReference type="Gene3D" id="1.20.58.1100">
    <property type="match status" value="1"/>
</dbReference>
<keyword evidence="2" id="KW-0812">Transmembrane</keyword>
<evidence type="ECO:0000313" key="6">
    <source>
        <dbReference type="EMBL" id="GAM43526.1"/>
    </source>
</evidence>
<feature type="region of interest" description="Disordered" evidence="1">
    <location>
        <begin position="170"/>
        <end position="189"/>
    </location>
</feature>
<dbReference type="InterPro" id="IPR014770">
    <property type="entry name" value="Munc13_1"/>
</dbReference>
<dbReference type="PANTHER" id="PTHR47263">
    <property type="entry name" value="ADENYLATE CYCLASE ACTIVATION PROTEIN GIT1"/>
    <property type="match status" value="1"/>
</dbReference>
<protein>
    <submittedName>
        <fullName evidence="6">C2 domain protein</fullName>
    </submittedName>
</protein>
<dbReference type="Gene3D" id="1.10.357.50">
    <property type="match status" value="1"/>
</dbReference>
<dbReference type="PROSITE" id="PS51259">
    <property type="entry name" value="MHD2"/>
    <property type="match status" value="1"/>
</dbReference>
<dbReference type="InterPro" id="IPR014772">
    <property type="entry name" value="Munc13_dom-2"/>
</dbReference>
<feature type="transmembrane region" description="Helical" evidence="2">
    <location>
        <begin position="144"/>
        <end position="166"/>
    </location>
</feature>
<dbReference type="Pfam" id="PF00168">
    <property type="entry name" value="C2"/>
    <property type="match status" value="1"/>
</dbReference>
<dbReference type="PROSITE" id="PS51258">
    <property type="entry name" value="MHD1"/>
    <property type="match status" value="1"/>
</dbReference>
<dbReference type="PROSITE" id="PS50004">
    <property type="entry name" value="C2"/>
    <property type="match status" value="1"/>
</dbReference>
<gene>
    <name evidence="6" type="ORF">TCE0_050f18407</name>
</gene>
<dbReference type="Proteomes" id="UP000053095">
    <property type="component" value="Unassembled WGS sequence"/>
</dbReference>
<evidence type="ECO:0000259" key="5">
    <source>
        <dbReference type="PROSITE" id="PS51259"/>
    </source>
</evidence>
<dbReference type="InterPro" id="IPR010439">
    <property type="entry name" value="MUN_dom"/>
</dbReference>
<dbReference type="InterPro" id="IPR035892">
    <property type="entry name" value="C2_domain_sf"/>
</dbReference>
<dbReference type="Pfam" id="PF05821">
    <property type="entry name" value="NDUF_B8"/>
    <property type="match status" value="1"/>
</dbReference>
<dbReference type="EMBL" id="DF933846">
    <property type="protein sequence ID" value="GAM43526.1"/>
    <property type="molecule type" value="Genomic_DNA"/>
</dbReference>
<dbReference type="InterPro" id="IPR000008">
    <property type="entry name" value="C2_dom"/>
</dbReference>
<dbReference type="CDD" id="cd04043">
    <property type="entry name" value="C2_Munc13_fungal"/>
    <property type="match status" value="1"/>
</dbReference>